<dbReference type="CDD" id="cd02524">
    <property type="entry name" value="G1P_cytidylyltransferase"/>
    <property type="match status" value="1"/>
</dbReference>
<dbReference type="NCBIfam" id="TIGR02623">
    <property type="entry name" value="G1P_cyt_trans"/>
    <property type="match status" value="1"/>
</dbReference>
<dbReference type="RefSeq" id="WP_047816613.1">
    <property type="nucleotide sequence ID" value="NZ_LECT01000044.1"/>
</dbReference>
<dbReference type="Gene3D" id="3.90.550.10">
    <property type="entry name" value="Spore Coat Polysaccharide Biosynthesis Protein SpsA, Chain A"/>
    <property type="match status" value="1"/>
</dbReference>
<protein>
    <submittedName>
        <fullName evidence="2">Glucose-1-phosphate cytidylyltransferase</fullName>
        <ecNumber evidence="2">2.7.7.33</ecNumber>
    </submittedName>
</protein>
<dbReference type="Pfam" id="PF00483">
    <property type="entry name" value="NTP_transferase"/>
    <property type="match status" value="1"/>
</dbReference>
<dbReference type="Proteomes" id="UP000036367">
    <property type="component" value="Unassembled WGS sequence"/>
</dbReference>
<dbReference type="PANTHER" id="PTHR47183:SF1">
    <property type="entry name" value="GLUCOSE-1-PHOSPHATE CYTIDYLYLTRANSFERASE"/>
    <property type="match status" value="1"/>
</dbReference>
<dbReference type="OrthoDB" id="9801899at2"/>
<dbReference type="PATRIC" id="fig|595434.4.peg.5399"/>
<keyword evidence="2" id="KW-0548">Nucleotidyltransferase</keyword>
<dbReference type="InterPro" id="IPR013446">
    <property type="entry name" value="G1P_cyt_trans-like"/>
</dbReference>
<sequence length="274" mass="31054">MSIVLLAGGLGTRLQEETTSRPKPMVEIGGRPILWHIMKHFAHHGQDEFHIACGYMGDFIKNYFLDQYNLAGDLSIDFGRNVVARKETEAENWRVNLFDTGIDTQTGGRLLRLKSRLDSGTFMLTYGDGVSDVNVEELLDFHRSHGRLATVTAVRPPARFGGLIMNGDFVDHFTEKPVSGEGWINGGFLVLEPGIFDYLSSDRDSLEADALERVAADGQLAAYRHDGFWQCMDTLRDKHYLQRLWDEDRAPWRTWDRDVQEPRLRIGPTKAKAA</sequence>
<dbReference type="STRING" id="595434.RISK_005686"/>
<gene>
    <name evidence="2" type="ORF">RISK_005686</name>
</gene>
<dbReference type="InterPro" id="IPR005835">
    <property type="entry name" value="NTP_transferase_dom"/>
</dbReference>
<dbReference type="PANTHER" id="PTHR47183">
    <property type="entry name" value="GLUCOSE-1-PHOSPHATE CYTIDYLYLTRANSFERASE-RELATED"/>
    <property type="match status" value="1"/>
</dbReference>
<evidence type="ECO:0000313" key="3">
    <source>
        <dbReference type="Proteomes" id="UP000036367"/>
    </source>
</evidence>
<feature type="domain" description="Nucleotidyl transferase" evidence="1">
    <location>
        <begin position="4"/>
        <end position="229"/>
    </location>
</feature>
<reference evidence="2" key="1">
    <citation type="submission" date="2015-05" db="EMBL/GenBank/DDBJ databases">
        <title>Permanent draft genome of Rhodopirellula islandicus K833.</title>
        <authorList>
            <person name="Kizina J."/>
            <person name="Richter M."/>
            <person name="Glockner F.O."/>
            <person name="Harder J."/>
        </authorList>
    </citation>
    <scope>NUCLEOTIDE SEQUENCE [LARGE SCALE GENOMIC DNA]</scope>
    <source>
        <strain evidence="2">K833</strain>
    </source>
</reference>
<dbReference type="InterPro" id="IPR029044">
    <property type="entry name" value="Nucleotide-diphossugar_trans"/>
</dbReference>
<dbReference type="EMBL" id="LECT01000044">
    <property type="protein sequence ID" value="KLU02620.1"/>
    <property type="molecule type" value="Genomic_DNA"/>
</dbReference>
<organism evidence="2 3">
    <name type="scientific">Rhodopirellula islandica</name>
    <dbReference type="NCBI Taxonomy" id="595434"/>
    <lineage>
        <taxon>Bacteria</taxon>
        <taxon>Pseudomonadati</taxon>
        <taxon>Planctomycetota</taxon>
        <taxon>Planctomycetia</taxon>
        <taxon>Pirellulales</taxon>
        <taxon>Pirellulaceae</taxon>
        <taxon>Rhodopirellula</taxon>
    </lineage>
</organism>
<evidence type="ECO:0000313" key="2">
    <source>
        <dbReference type="EMBL" id="KLU02620.1"/>
    </source>
</evidence>
<evidence type="ECO:0000259" key="1">
    <source>
        <dbReference type="Pfam" id="PF00483"/>
    </source>
</evidence>
<proteinExistence type="predicted"/>
<dbReference type="InterPro" id="IPR046981">
    <property type="entry name" value="G1P_cyt_trans"/>
</dbReference>
<keyword evidence="2" id="KW-0808">Transferase</keyword>
<dbReference type="GO" id="GO:0009243">
    <property type="term" value="P:O antigen biosynthetic process"/>
    <property type="evidence" value="ECO:0007669"/>
    <property type="project" value="InterPro"/>
</dbReference>
<accession>A0A0J1B726</accession>
<dbReference type="GO" id="GO:0047343">
    <property type="term" value="F:glucose-1-phosphate cytidylyltransferase activity"/>
    <property type="evidence" value="ECO:0007669"/>
    <property type="project" value="UniProtKB-EC"/>
</dbReference>
<dbReference type="AlphaFoldDB" id="A0A0J1B726"/>
<dbReference type="SUPFAM" id="SSF53448">
    <property type="entry name" value="Nucleotide-diphospho-sugar transferases"/>
    <property type="match status" value="1"/>
</dbReference>
<dbReference type="EC" id="2.7.7.33" evidence="2"/>
<keyword evidence="3" id="KW-1185">Reference proteome</keyword>
<comment type="caution">
    <text evidence="2">The sequence shown here is derived from an EMBL/GenBank/DDBJ whole genome shotgun (WGS) entry which is preliminary data.</text>
</comment>
<name>A0A0J1B726_RHOIS</name>